<accession>A0A2U2PD56</accession>
<feature type="transmembrane region" description="Helical" evidence="2">
    <location>
        <begin position="319"/>
        <end position="339"/>
    </location>
</feature>
<keyword evidence="2" id="KW-0472">Membrane</keyword>
<dbReference type="AlphaFoldDB" id="A0A2U2PD56"/>
<dbReference type="EMBL" id="QEAS01000015">
    <property type="protein sequence ID" value="PWG79282.1"/>
    <property type="molecule type" value="Genomic_DNA"/>
</dbReference>
<name>A0A2U2PD56_9SPHI</name>
<gene>
    <name evidence="3" type="ORF">DDR33_17315</name>
</gene>
<evidence type="ECO:0000313" key="3">
    <source>
        <dbReference type="EMBL" id="PWG79282.1"/>
    </source>
</evidence>
<keyword evidence="1" id="KW-0175">Coiled coil</keyword>
<sequence length="408" mass="47136">MKDYEQKRNSFYQSKLLFNKQAYVERTSQSGRSQNFFLESKSCERWMDELDPLDAKNPINRNSPLLIFVFDLHNEIGSDTFKLLPTTDYELSSANVPTLPTFNNIQENLHFISATNVSFNPNTYALSQGDYSSSLGGALLRQAELALSIAIVDEFYSYDKVVLDGLKRLTLKVGKTSISANYDHIVNLMNLIKWMYDDRVRTRKKLFNERLTLEINESITLLEALRSHINTAFEQARERYNFVILDRKDAYIKELKDLLKDLRAQSDLYSLKIRNLLNNFLRDVLATSVLIGFTIFTKFSDNIGLDKHKLLNYVFGGLSAYFILSILFQAAVDITDLIITNKELIYWKRASKELISEKEFNLHYNSSLKSRKRSIRILYPLIALLYVVISILCLLYPGFLNGLKINSP</sequence>
<proteinExistence type="predicted"/>
<feature type="transmembrane region" description="Helical" evidence="2">
    <location>
        <begin position="377"/>
        <end position="399"/>
    </location>
</feature>
<dbReference type="Proteomes" id="UP000245647">
    <property type="component" value="Unassembled WGS sequence"/>
</dbReference>
<feature type="transmembrane region" description="Helical" evidence="2">
    <location>
        <begin position="280"/>
        <end position="299"/>
    </location>
</feature>
<comment type="caution">
    <text evidence="3">The sequence shown here is derived from an EMBL/GenBank/DDBJ whole genome shotgun (WGS) entry which is preliminary data.</text>
</comment>
<evidence type="ECO:0000256" key="1">
    <source>
        <dbReference type="SAM" id="Coils"/>
    </source>
</evidence>
<organism evidence="3 4">
    <name type="scientific">Pararcticibacter amylolyticus</name>
    <dbReference type="NCBI Taxonomy" id="2173175"/>
    <lineage>
        <taxon>Bacteria</taxon>
        <taxon>Pseudomonadati</taxon>
        <taxon>Bacteroidota</taxon>
        <taxon>Sphingobacteriia</taxon>
        <taxon>Sphingobacteriales</taxon>
        <taxon>Sphingobacteriaceae</taxon>
        <taxon>Pararcticibacter</taxon>
    </lineage>
</organism>
<reference evidence="3 4" key="1">
    <citation type="submission" date="2018-04" db="EMBL/GenBank/DDBJ databases">
        <title>Pedobacter chongqingensis sp. nov., isolated from a rottenly hemp rope.</title>
        <authorList>
            <person name="Cai Y."/>
        </authorList>
    </citation>
    <scope>NUCLEOTIDE SEQUENCE [LARGE SCALE GENOMIC DNA]</scope>
    <source>
        <strain evidence="3 4">FJ4-8</strain>
    </source>
</reference>
<evidence type="ECO:0000313" key="4">
    <source>
        <dbReference type="Proteomes" id="UP000245647"/>
    </source>
</evidence>
<feature type="coiled-coil region" evidence="1">
    <location>
        <begin position="245"/>
        <end position="279"/>
    </location>
</feature>
<protein>
    <submittedName>
        <fullName evidence="3">Uncharacterized protein</fullName>
    </submittedName>
</protein>
<evidence type="ECO:0000256" key="2">
    <source>
        <dbReference type="SAM" id="Phobius"/>
    </source>
</evidence>
<keyword evidence="2" id="KW-1133">Transmembrane helix</keyword>
<keyword evidence="4" id="KW-1185">Reference proteome</keyword>
<keyword evidence="2" id="KW-0812">Transmembrane</keyword>